<dbReference type="Proteomes" id="UP000183832">
    <property type="component" value="Unassembled WGS sequence"/>
</dbReference>
<dbReference type="PANTHER" id="PTHR12866:SF2">
    <property type="entry name" value="UBIQUITIN-LIKE-CONJUGATING ENZYME ATG3"/>
    <property type="match status" value="1"/>
</dbReference>
<evidence type="ECO:0000256" key="3">
    <source>
        <dbReference type="ARBA" id="ARBA00017573"/>
    </source>
</evidence>
<dbReference type="InterPro" id="IPR007135">
    <property type="entry name" value="Atg3/Atg10"/>
</dbReference>
<keyword evidence="6" id="KW-0833">Ubl conjugation pathway</keyword>
<dbReference type="GO" id="GO:0000422">
    <property type="term" value="P:autophagy of mitochondrion"/>
    <property type="evidence" value="ECO:0007669"/>
    <property type="project" value="TreeGrafter"/>
</dbReference>
<feature type="region of interest" description="Disordered" evidence="10">
    <location>
        <begin position="101"/>
        <end position="130"/>
    </location>
</feature>
<dbReference type="STRING" id="568069.A0A1J1I477"/>
<dbReference type="GO" id="GO:0000045">
    <property type="term" value="P:autophagosome assembly"/>
    <property type="evidence" value="ECO:0007669"/>
    <property type="project" value="TreeGrafter"/>
</dbReference>
<evidence type="ECO:0000256" key="4">
    <source>
        <dbReference type="ARBA" id="ARBA00022448"/>
    </source>
</evidence>
<keyword evidence="12" id="KW-1185">Reference proteome</keyword>
<feature type="region of interest" description="Disordered" evidence="10">
    <location>
        <begin position="137"/>
        <end position="156"/>
    </location>
</feature>
<protein>
    <recommendedName>
        <fullName evidence="3">Ubiquitin-like-conjugating enzyme ATG3</fullName>
    </recommendedName>
    <alternativeName>
        <fullName evidence="9">Autophagy-related protein 3</fullName>
    </alternativeName>
</protein>
<comment type="subcellular location">
    <subcellularLocation>
        <location evidence="1">Cytoplasm</location>
    </subcellularLocation>
</comment>
<gene>
    <name evidence="11" type="ORF">CLUMA_CG008481</name>
</gene>
<dbReference type="GO" id="GO:0000407">
    <property type="term" value="C:phagophore assembly site"/>
    <property type="evidence" value="ECO:0007669"/>
    <property type="project" value="TreeGrafter"/>
</dbReference>
<dbReference type="AlphaFoldDB" id="A0A1J1I477"/>
<evidence type="ECO:0000256" key="2">
    <source>
        <dbReference type="ARBA" id="ARBA00007683"/>
    </source>
</evidence>
<dbReference type="GO" id="GO:0061723">
    <property type="term" value="P:glycophagy"/>
    <property type="evidence" value="ECO:0007669"/>
    <property type="project" value="TreeGrafter"/>
</dbReference>
<dbReference type="Pfam" id="PF03987">
    <property type="entry name" value="Autophagy_act_C"/>
    <property type="match status" value="1"/>
</dbReference>
<organism evidence="11 12">
    <name type="scientific">Clunio marinus</name>
    <dbReference type="NCBI Taxonomy" id="568069"/>
    <lineage>
        <taxon>Eukaryota</taxon>
        <taxon>Metazoa</taxon>
        <taxon>Ecdysozoa</taxon>
        <taxon>Arthropoda</taxon>
        <taxon>Hexapoda</taxon>
        <taxon>Insecta</taxon>
        <taxon>Pterygota</taxon>
        <taxon>Neoptera</taxon>
        <taxon>Endopterygota</taxon>
        <taxon>Diptera</taxon>
        <taxon>Nematocera</taxon>
        <taxon>Chironomoidea</taxon>
        <taxon>Chironomidae</taxon>
        <taxon>Clunio</taxon>
    </lineage>
</organism>
<feature type="compositionally biased region" description="Polar residues" evidence="10">
    <location>
        <begin position="120"/>
        <end position="129"/>
    </location>
</feature>
<keyword evidence="5" id="KW-0963">Cytoplasm</keyword>
<evidence type="ECO:0000256" key="1">
    <source>
        <dbReference type="ARBA" id="ARBA00004496"/>
    </source>
</evidence>
<dbReference type="PANTHER" id="PTHR12866">
    <property type="entry name" value="UBIQUITIN-LIKE-CONJUGATING ENZYME ATG3"/>
    <property type="match status" value="1"/>
</dbReference>
<dbReference type="GO" id="GO:0015031">
    <property type="term" value="P:protein transport"/>
    <property type="evidence" value="ECO:0007669"/>
    <property type="project" value="UniProtKB-KW"/>
</dbReference>
<comment type="similarity">
    <text evidence="2">Belongs to the ATG3 family.</text>
</comment>
<evidence type="ECO:0000256" key="9">
    <source>
        <dbReference type="ARBA" id="ARBA00034553"/>
    </source>
</evidence>
<evidence type="ECO:0000313" key="12">
    <source>
        <dbReference type="Proteomes" id="UP000183832"/>
    </source>
</evidence>
<accession>A0A1J1I477</accession>
<keyword evidence="8" id="KW-0072">Autophagy</keyword>
<proteinExistence type="inferred from homology"/>
<dbReference type="GO" id="GO:0005829">
    <property type="term" value="C:cytosol"/>
    <property type="evidence" value="ECO:0007669"/>
    <property type="project" value="TreeGrafter"/>
</dbReference>
<dbReference type="OrthoDB" id="1584384at2759"/>
<reference evidence="11 12" key="1">
    <citation type="submission" date="2015-04" db="EMBL/GenBank/DDBJ databases">
        <authorList>
            <person name="Syromyatnikov M.Y."/>
            <person name="Popov V.N."/>
        </authorList>
    </citation>
    <scope>NUCLEOTIDE SEQUENCE [LARGE SCALE GENOMIC DNA]</scope>
</reference>
<evidence type="ECO:0000313" key="11">
    <source>
        <dbReference type="EMBL" id="CRK94995.1"/>
    </source>
</evidence>
<dbReference type="GO" id="GO:0044804">
    <property type="term" value="P:nucleophagy"/>
    <property type="evidence" value="ECO:0007669"/>
    <property type="project" value="TreeGrafter"/>
</dbReference>
<evidence type="ECO:0000256" key="6">
    <source>
        <dbReference type="ARBA" id="ARBA00022786"/>
    </source>
</evidence>
<dbReference type="Gene3D" id="3.30.1460.50">
    <property type="match status" value="1"/>
</dbReference>
<evidence type="ECO:0000256" key="10">
    <source>
        <dbReference type="SAM" id="MobiDB-lite"/>
    </source>
</evidence>
<dbReference type="EMBL" id="CVRI01000040">
    <property type="protein sequence ID" value="CRK94995.1"/>
    <property type="molecule type" value="Genomic_DNA"/>
</dbReference>
<evidence type="ECO:0000256" key="5">
    <source>
        <dbReference type="ARBA" id="ARBA00022490"/>
    </source>
</evidence>
<keyword evidence="7" id="KW-0653">Protein transport</keyword>
<keyword evidence="4" id="KW-0813">Transport</keyword>
<dbReference type="GO" id="GO:0019776">
    <property type="term" value="F:Atg8-family ligase activity"/>
    <property type="evidence" value="ECO:0007669"/>
    <property type="project" value="TreeGrafter"/>
</dbReference>
<evidence type="ECO:0000256" key="8">
    <source>
        <dbReference type="ARBA" id="ARBA00023006"/>
    </source>
</evidence>
<evidence type="ECO:0000256" key="7">
    <source>
        <dbReference type="ARBA" id="ARBA00022927"/>
    </source>
</evidence>
<sequence>MENVINRIKQTTLSVAEQLTPVLKESKFKECGRITPEEFIAAGDHLVHHCPTWSWAAGDETKAKSYLPKDKQFLITKNVPCLRRCKQMEFSGVERIVEDVEGEEGWVTHDTEGDEDESNENPSEMTLDNSKIDEIRAKNESQNADNNSNDEDDEGEAMDMEDFEESGMLDNVDPSVAIIQPVEKKNPITSESDDSIVHTRTYDLHIVYNKYYQTPHLFLIGYDKDENRKLLTVEEMFEDVSQDNAKKTVTMEQHPHLGPSMLAVHPCRHSDLMKKFIQIAEEGGNELSVHSYLIIFLKFVQSVIPTINYDYSQNITI</sequence>
<name>A0A1J1I477_9DIPT</name>